<dbReference type="GO" id="GO:0005737">
    <property type="term" value="C:cytoplasm"/>
    <property type="evidence" value="ECO:0007669"/>
    <property type="project" value="TreeGrafter"/>
</dbReference>
<dbReference type="GO" id="GO:0002953">
    <property type="term" value="F:5'-deoxynucleotidase activity"/>
    <property type="evidence" value="ECO:0007669"/>
    <property type="project" value="InterPro"/>
</dbReference>
<gene>
    <name evidence="2" type="ORF">SADUNF_Sadunf10G0099200</name>
</gene>
<proteinExistence type="predicted"/>
<dbReference type="OrthoDB" id="10254258at2759"/>
<dbReference type="InterPro" id="IPR039356">
    <property type="entry name" value="YfbR/HDDC2"/>
</dbReference>
<reference evidence="2 3" key="1">
    <citation type="submission" date="2020-10" db="EMBL/GenBank/DDBJ databases">
        <title>Plant Genome Project.</title>
        <authorList>
            <person name="Zhang R.-G."/>
        </authorList>
    </citation>
    <scope>NUCLEOTIDE SEQUENCE [LARGE SCALE GENOMIC DNA]</scope>
    <source>
        <strain evidence="2">FAFU-HL-1</strain>
        <tissue evidence="2">Leaf</tissue>
    </source>
</reference>
<evidence type="ECO:0000313" key="2">
    <source>
        <dbReference type="EMBL" id="KAF9674165.1"/>
    </source>
</evidence>
<name>A0A835MQN9_9ROSI</name>
<dbReference type="Gene3D" id="1.10.3210.10">
    <property type="entry name" value="Hypothetical protein af1432"/>
    <property type="match status" value="2"/>
</dbReference>
<dbReference type="PANTHER" id="PTHR11845:SF17">
    <property type="entry name" value="5'-DEOXYNUCLEOTIDASE"/>
    <property type="match status" value="1"/>
</dbReference>
<feature type="domain" description="HD" evidence="1">
    <location>
        <begin position="14"/>
        <end position="46"/>
    </location>
</feature>
<comment type="caution">
    <text evidence="2">The sequence shown here is derived from an EMBL/GenBank/DDBJ whole genome shotgun (WGS) entry which is preliminary data.</text>
</comment>
<dbReference type="EMBL" id="JADGMS010000010">
    <property type="protein sequence ID" value="KAF9674165.1"/>
    <property type="molecule type" value="Genomic_DNA"/>
</dbReference>
<sequence length="262" mass="29440">MGAYRLMYLCLVYTTKRQGWINHGIKGPESIADHMYCISSMVLFYGDLPGGFLEKTCGLLSSCALSRKSMRVFTLLYKGRFLGFHQTGKSWVINEKRETEIQFAIRLNHILSSEETRSRMALDIGLTLLVETVSNTKLQPWGFAYDCFCPHCNRLKISIVHDIAEATVGDATPSDGVPKQEKKQVYGSKSFLSIDSLAIAMCGDDETQDSIQINVFHECHLSSSTFELLMISLLEKLKEAVSDGHDVLRVTGIIKKKIKMLK</sequence>
<dbReference type="Proteomes" id="UP000657918">
    <property type="component" value="Unassembled WGS sequence"/>
</dbReference>
<dbReference type="AlphaFoldDB" id="A0A835MQN9"/>
<dbReference type="SUPFAM" id="SSF109604">
    <property type="entry name" value="HD-domain/PDEase-like"/>
    <property type="match status" value="1"/>
</dbReference>
<accession>A0A835MQN9</accession>
<dbReference type="PANTHER" id="PTHR11845">
    <property type="entry name" value="5'-DEOXYNUCLEOTIDASE HDDC2"/>
    <property type="match status" value="1"/>
</dbReference>
<keyword evidence="3" id="KW-1185">Reference proteome</keyword>
<evidence type="ECO:0000259" key="1">
    <source>
        <dbReference type="Pfam" id="PF13023"/>
    </source>
</evidence>
<dbReference type="InterPro" id="IPR006674">
    <property type="entry name" value="HD_domain"/>
</dbReference>
<dbReference type="Pfam" id="PF13023">
    <property type="entry name" value="HD_3"/>
    <property type="match status" value="1"/>
</dbReference>
<protein>
    <recommendedName>
        <fullName evidence="1">HD domain-containing protein</fullName>
    </recommendedName>
</protein>
<evidence type="ECO:0000313" key="3">
    <source>
        <dbReference type="Proteomes" id="UP000657918"/>
    </source>
</evidence>
<organism evidence="2 3">
    <name type="scientific">Salix dunnii</name>
    <dbReference type="NCBI Taxonomy" id="1413687"/>
    <lineage>
        <taxon>Eukaryota</taxon>
        <taxon>Viridiplantae</taxon>
        <taxon>Streptophyta</taxon>
        <taxon>Embryophyta</taxon>
        <taxon>Tracheophyta</taxon>
        <taxon>Spermatophyta</taxon>
        <taxon>Magnoliopsida</taxon>
        <taxon>eudicotyledons</taxon>
        <taxon>Gunneridae</taxon>
        <taxon>Pentapetalae</taxon>
        <taxon>rosids</taxon>
        <taxon>fabids</taxon>
        <taxon>Malpighiales</taxon>
        <taxon>Salicaceae</taxon>
        <taxon>Saliceae</taxon>
        <taxon>Salix</taxon>
    </lineage>
</organism>